<dbReference type="EMBL" id="JAHLOQ010000067">
    <property type="protein sequence ID" value="MBU5337504.1"/>
    <property type="molecule type" value="Genomic_DNA"/>
</dbReference>
<evidence type="ECO:0000313" key="2">
    <source>
        <dbReference type="EMBL" id="MBU5337504.1"/>
    </source>
</evidence>
<feature type="domain" description="HTH cro/C1-type" evidence="1">
    <location>
        <begin position="6"/>
        <end position="56"/>
    </location>
</feature>
<dbReference type="InterPro" id="IPR001387">
    <property type="entry name" value="Cro/C1-type_HTH"/>
</dbReference>
<name>A0ABS6E0E4_9FIRM</name>
<reference evidence="2 3" key="1">
    <citation type="submission" date="2021-06" db="EMBL/GenBank/DDBJ databases">
        <authorList>
            <person name="Sun Q."/>
            <person name="Li D."/>
        </authorList>
    </citation>
    <scope>NUCLEOTIDE SEQUENCE [LARGE SCALE GENOMIC DNA]</scope>
    <source>
        <strain evidence="2 3">N19</strain>
    </source>
</reference>
<accession>A0ABS6E0E4</accession>
<sequence>MTMTEKIKIALIKKDKKTTDLAKILNCSPTNLYHKFKRDNFSEKEIKEIAEALNCDYEINLIDRVTGEKI</sequence>
<evidence type="ECO:0000259" key="1">
    <source>
        <dbReference type="Pfam" id="PF13443"/>
    </source>
</evidence>
<organism evidence="2 3">
    <name type="scientific">Intestinibacter bartlettii</name>
    <dbReference type="NCBI Taxonomy" id="261299"/>
    <lineage>
        <taxon>Bacteria</taxon>
        <taxon>Bacillati</taxon>
        <taxon>Bacillota</taxon>
        <taxon>Clostridia</taxon>
        <taxon>Peptostreptococcales</taxon>
        <taxon>Peptostreptococcaceae</taxon>
        <taxon>Intestinibacter</taxon>
    </lineage>
</organism>
<dbReference type="Pfam" id="PF13443">
    <property type="entry name" value="HTH_26"/>
    <property type="match status" value="1"/>
</dbReference>
<comment type="caution">
    <text evidence="2">The sequence shown here is derived from an EMBL/GenBank/DDBJ whole genome shotgun (WGS) entry which is preliminary data.</text>
</comment>
<keyword evidence="3" id="KW-1185">Reference proteome</keyword>
<gene>
    <name evidence="2" type="ORF">KQI20_13805</name>
</gene>
<proteinExistence type="predicted"/>
<dbReference type="Proteomes" id="UP001196301">
    <property type="component" value="Unassembled WGS sequence"/>
</dbReference>
<dbReference type="RefSeq" id="WP_216572238.1">
    <property type="nucleotide sequence ID" value="NZ_JAHLOQ010000067.1"/>
</dbReference>
<protein>
    <submittedName>
        <fullName evidence="2">Helix-turn-helix transcriptional regulator</fullName>
    </submittedName>
</protein>
<evidence type="ECO:0000313" key="3">
    <source>
        <dbReference type="Proteomes" id="UP001196301"/>
    </source>
</evidence>